<dbReference type="Gene3D" id="3.30.70.20">
    <property type="match status" value="1"/>
</dbReference>
<name>A0A7J3X6T3_THEPE</name>
<protein>
    <submittedName>
        <fullName evidence="2">Ferredoxin</fullName>
    </submittedName>
</protein>
<proteinExistence type="predicted"/>
<dbReference type="EMBL" id="DRZM01000130">
    <property type="protein sequence ID" value="HHP04920.1"/>
    <property type="molecule type" value="Genomic_DNA"/>
</dbReference>
<accession>A0A7J3X6T3</accession>
<feature type="region of interest" description="Disordered" evidence="1">
    <location>
        <begin position="26"/>
        <end position="45"/>
    </location>
</feature>
<organism evidence="2">
    <name type="scientific">Thermofilum pendens</name>
    <dbReference type="NCBI Taxonomy" id="2269"/>
    <lineage>
        <taxon>Archaea</taxon>
        <taxon>Thermoproteota</taxon>
        <taxon>Thermoprotei</taxon>
        <taxon>Thermofilales</taxon>
        <taxon>Thermofilaceae</taxon>
        <taxon>Thermofilum</taxon>
    </lineage>
</organism>
<evidence type="ECO:0000256" key="1">
    <source>
        <dbReference type="SAM" id="MobiDB-lite"/>
    </source>
</evidence>
<reference evidence="2" key="1">
    <citation type="journal article" date="2020" name="mSystems">
        <title>Genome- and Community-Level Interaction Insights into Carbon Utilization and Element Cycling Functions of Hydrothermarchaeota in Hydrothermal Sediment.</title>
        <authorList>
            <person name="Zhou Z."/>
            <person name="Liu Y."/>
            <person name="Xu W."/>
            <person name="Pan J."/>
            <person name="Luo Z.H."/>
            <person name="Li M."/>
        </authorList>
    </citation>
    <scope>NUCLEOTIDE SEQUENCE [LARGE SCALE GENOMIC DNA]</scope>
    <source>
        <strain evidence="2">SpSt-1125</strain>
    </source>
</reference>
<dbReference type="Pfam" id="PF13459">
    <property type="entry name" value="Fer4_15"/>
    <property type="match status" value="1"/>
</dbReference>
<dbReference type="AlphaFoldDB" id="A0A7J3X6T3"/>
<feature type="compositionally biased region" description="Low complexity" evidence="1">
    <location>
        <begin position="27"/>
        <end position="45"/>
    </location>
</feature>
<comment type="caution">
    <text evidence="2">The sequence shown here is derived from an EMBL/GenBank/DDBJ whole genome shotgun (WGS) entry which is preliminary data.</text>
</comment>
<evidence type="ECO:0000313" key="2">
    <source>
        <dbReference type="EMBL" id="HHP04920.1"/>
    </source>
</evidence>
<sequence length="45" mass="4920">MKTRIKEPYRKMDNEKESIGEIPPELANDAKSAADACPASAITVE</sequence>
<gene>
    <name evidence="2" type="ORF">ENM88_04125</name>
</gene>